<reference evidence="2 3" key="1">
    <citation type="journal article" date="2013" name="PLoS ONE">
        <title>Genomic and secretomic analyses reveal unique features of the lignocellulolytic enzyme system of Penicillium decumbens.</title>
        <authorList>
            <person name="Liu G."/>
            <person name="Zhang L."/>
            <person name="Wei X."/>
            <person name="Zou G."/>
            <person name="Qin Y."/>
            <person name="Ma L."/>
            <person name="Li J."/>
            <person name="Zheng H."/>
            <person name="Wang S."/>
            <person name="Wang C."/>
            <person name="Xun L."/>
            <person name="Zhao G.-P."/>
            <person name="Zhou Z."/>
            <person name="Qu Y."/>
        </authorList>
    </citation>
    <scope>NUCLEOTIDE SEQUENCE [LARGE SCALE GENOMIC DNA]</scope>
    <source>
        <strain evidence="3">114-2 / CGMCC 5302</strain>
    </source>
</reference>
<accession>S8B9S4</accession>
<organism evidence="2 3">
    <name type="scientific">Penicillium oxalicum (strain 114-2 / CGMCC 5302)</name>
    <name type="common">Penicillium decumbens</name>
    <dbReference type="NCBI Taxonomy" id="933388"/>
    <lineage>
        <taxon>Eukaryota</taxon>
        <taxon>Fungi</taxon>
        <taxon>Dikarya</taxon>
        <taxon>Ascomycota</taxon>
        <taxon>Pezizomycotina</taxon>
        <taxon>Eurotiomycetes</taxon>
        <taxon>Eurotiomycetidae</taxon>
        <taxon>Eurotiales</taxon>
        <taxon>Aspergillaceae</taxon>
        <taxon>Penicillium</taxon>
    </lineage>
</organism>
<feature type="region of interest" description="Disordered" evidence="1">
    <location>
        <begin position="1"/>
        <end position="54"/>
    </location>
</feature>
<name>S8B9S4_PENO1</name>
<keyword evidence="3" id="KW-1185">Reference proteome</keyword>
<feature type="compositionally biased region" description="Basic and acidic residues" evidence="1">
    <location>
        <begin position="80"/>
        <end position="98"/>
    </location>
</feature>
<dbReference type="Proteomes" id="UP000019376">
    <property type="component" value="Unassembled WGS sequence"/>
</dbReference>
<proteinExistence type="predicted"/>
<feature type="compositionally biased region" description="Polar residues" evidence="1">
    <location>
        <begin position="158"/>
        <end position="167"/>
    </location>
</feature>
<evidence type="ECO:0000313" key="3">
    <source>
        <dbReference type="Proteomes" id="UP000019376"/>
    </source>
</evidence>
<dbReference type="OrthoDB" id="5422320at2759"/>
<evidence type="ECO:0000256" key="1">
    <source>
        <dbReference type="SAM" id="MobiDB-lite"/>
    </source>
</evidence>
<evidence type="ECO:0000313" key="2">
    <source>
        <dbReference type="EMBL" id="EPS31552.1"/>
    </source>
</evidence>
<dbReference type="HOGENOM" id="CLU_086075_1_0_1"/>
<dbReference type="EMBL" id="KB644413">
    <property type="protein sequence ID" value="EPS31552.1"/>
    <property type="molecule type" value="Genomic_DNA"/>
</dbReference>
<sequence>MRIPTVTLEDLQNFQATHFHGPHQPLQPPAPSAEPAAADPPSIDEDDLGYYPDGVKRTLTDEQIRIFRHSEIHALLRKRQLEQDEAEYEARSRKRSIDEVTSSVMEEQLEESSTSHVERSSVPQRSALGSARLQKRVNPDIPDQSAKPLDYEDEAEQQALTQASRSTKPPPPSFSGRRIISYDD</sequence>
<protein>
    <submittedName>
        <fullName evidence="2">Uncharacterized protein</fullName>
    </submittedName>
</protein>
<feature type="compositionally biased region" description="Polar residues" evidence="1">
    <location>
        <begin position="99"/>
        <end position="115"/>
    </location>
</feature>
<feature type="region of interest" description="Disordered" evidence="1">
    <location>
        <begin position="80"/>
        <end position="184"/>
    </location>
</feature>
<dbReference type="PANTHER" id="PTHR40642">
    <property type="entry name" value="YALI0F31295P"/>
    <property type="match status" value="1"/>
</dbReference>
<dbReference type="PANTHER" id="PTHR40642:SF1">
    <property type="entry name" value="YALI0F31295P"/>
    <property type="match status" value="1"/>
</dbReference>
<dbReference type="Pfam" id="PF12720">
    <property type="entry name" value="DUF3807"/>
    <property type="match status" value="1"/>
</dbReference>
<dbReference type="STRING" id="933388.S8B9S4"/>
<dbReference type="InterPro" id="IPR024526">
    <property type="entry name" value="DUF3807"/>
</dbReference>
<gene>
    <name evidence="2" type="ORF">PDE_06507</name>
</gene>
<dbReference type="eggNOG" id="ENOG502SA5E">
    <property type="taxonomic scope" value="Eukaryota"/>
</dbReference>
<dbReference type="PhylomeDB" id="S8B9S4"/>
<dbReference type="AlphaFoldDB" id="S8B9S4"/>